<dbReference type="AlphaFoldDB" id="A0A1V9YI58"/>
<dbReference type="GO" id="GO:0005524">
    <property type="term" value="F:ATP binding"/>
    <property type="evidence" value="ECO:0007669"/>
    <property type="project" value="UniProtKB-UniRule"/>
</dbReference>
<dbReference type="InterPro" id="IPR051131">
    <property type="entry name" value="NEK_Ser/Thr_kinase_NIMA"/>
</dbReference>
<evidence type="ECO:0000313" key="13">
    <source>
        <dbReference type="EMBL" id="OQR85366.1"/>
    </source>
</evidence>
<feature type="domain" description="Protein kinase" evidence="12">
    <location>
        <begin position="4"/>
        <end position="197"/>
    </location>
</feature>
<keyword evidence="6 13" id="KW-0418">Kinase</keyword>
<feature type="non-terminal residue" evidence="13">
    <location>
        <position position="197"/>
    </location>
</feature>
<keyword evidence="3 11" id="KW-0723">Serine/threonine-protein kinase</keyword>
<dbReference type="EC" id="2.7.11.1" evidence="2"/>
<comment type="similarity">
    <text evidence="1">Belongs to the protein kinase superfamily. NEK Ser/Thr protein kinase family. NIMA subfamily.</text>
</comment>
<dbReference type="InterPro" id="IPR000719">
    <property type="entry name" value="Prot_kinase_dom"/>
</dbReference>
<evidence type="ECO:0000256" key="7">
    <source>
        <dbReference type="ARBA" id="ARBA00022840"/>
    </source>
</evidence>
<evidence type="ECO:0000256" key="11">
    <source>
        <dbReference type="RuleBase" id="RU000304"/>
    </source>
</evidence>
<dbReference type="STRING" id="74557.A0A1V9YI58"/>
<keyword evidence="14" id="KW-1185">Reference proteome</keyword>
<evidence type="ECO:0000256" key="2">
    <source>
        <dbReference type="ARBA" id="ARBA00012513"/>
    </source>
</evidence>
<comment type="caution">
    <text evidence="13">The sequence shown here is derived from an EMBL/GenBank/DDBJ whole genome shotgun (WGS) entry which is preliminary data.</text>
</comment>
<dbReference type="PROSITE" id="PS00107">
    <property type="entry name" value="PROTEIN_KINASE_ATP"/>
    <property type="match status" value="1"/>
</dbReference>
<comment type="catalytic activity">
    <reaction evidence="9">
        <text>L-seryl-[protein] + ATP = O-phospho-L-seryl-[protein] + ADP + H(+)</text>
        <dbReference type="Rhea" id="RHEA:17989"/>
        <dbReference type="Rhea" id="RHEA-COMP:9863"/>
        <dbReference type="Rhea" id="RHEA-COMP:11604"/>
        <dbReference type="ChEBI" id="CHEBI:15378"/>
        <dbReference type="ChEBI" id="CHEBI:29999"/>
        <dbReference type="ChEBI" id="CHEBI:30616"/>
        <dbReference type="ChEBI" id="CHEBI:83421"/>
        <dbReference type="ChEBI" id="CHEBI:456216"/>
        <dbReference type="EC" id="2.7.11.1"/>
    </reaction>
</comment>
<dbReference type="SUPFAM" id="SSF56112">
    <property type="entry name" value="Protein kinase-like (PK-like)"/>
    <property type="match status" value="1"/>
</dbReference>
<organism evidence="13 14">
    <name type="scientific">Thraustotheca clavata</name>
    <dbReference type="NCBI Taxonomy" id="74557"/>
    <lineage>
        <taxon>Eukaryota</taxon>
        <taxon>Sar</taxon>
        <taxon>Stramenopiles</taxon>
        <taxon>Oomycota</taxon>
        <taxon>Saprolegniomycetes</taxon>
        <taxon>Saprolegniales</taxon>
        <taxon>Achlyaceae</taxon>
        <taxon>Thraustotheca</taxon>
    </lineage>
</organism>
<dbReference type="CDD" id="cd08215">
    <property type="entry name" value="STKc_Nek"/>
    <property type="match status" value="1"/>
</dbReference>
<comment type="catalytic activity">
    <reaction evidence="8">
        <text>L-threonyl-[protein] + ATP = O-phospho-L-threonyl-[protein] + ADP + H(+)</text>
        <dbReference type="Rhea" id="RHEA:46608"/>
        <dbReference type="Rhea" id="RHEA-COMP:11060"/>
        <dbReference type="Rhea" id="RHEA-COMP:11605"/>
        <dbReference type="ChEBI" id="CHEBI:15378"/>
        <dbReference type="ChEBI" id="CHEBI:30013"/>
        <dbReference type="ChEBI" id="CHEBI:30616"/>
        <dbReference type="ChEBI" id="CHEBI:61977"/>
        <dbReference type="ChEBI" id="CHEBI:456216"/>
        <dbReference type="EC" id="2.7.11.1"/>
    </reaction>
</comment>
<proteinExistence type="inferred from homology"/>
<feature type="binding site" evidence="10">
    <location>
        <position position="34"/>
    </location>
    <ligand>
        <name>ATP</name>
        <dbReference type="ChEBI" id="CHEBI:30616"/>
    </ligand>
</feature>
<keyword evidence="4" id="KW-0808">Transferase</keyword>
<dbReference type="Proteomes" id="UP000243217">
    <property type="component" value="Unassembled WGS sequence"/>
</dbReference>
<dbReference type="PANTHER" id="PTHR44899">
    <property type="entry name" value="CAMK FAMILY PROTEIN KINASE"/>
    <property type="match status" value="1"/>
</dbReference>
<dbReference type="PRINTS" id="PR00109">
    <property type="entry name" value="TYRKINASE"/>
</dbReference>
<dbReference type="InterPro" id="IPR017441">
    <property type="entry name" value="Protein_kinase_ATP_BS"/>
</dbReference>
<accession>A0A1V9YI58</accession>
<dbReference type="EMBL" id="JNBS01003775">
    <property type="protein sequence ID" value="OQR85366.1"/>
    <property type="molecule type" value="Genomic_DNA"/>
</dbReference>
<evidence type="ECO:0000256" key="8">
    <source>
        <dbReference type="ARBA" id="ARBA00047899"/>
    </source>
</evidence>
<dbReference type="Gene3D" id="3.30.200.20">
    <property type="entry name" value="Phosphorylase Kinase, domain 1"/>
    <property type="match status" value="1"/>
</dbReference>
<dbReference type="Pfam" id="PF00069">
    <property type="entry name" value="Pkinase"/>
    <property type="match status" value="1"/>
</dbReference>
<evidence type="ECO:0000313" key="14">
    <source>
        <dbReference type="Proteomes" id="UP000243217"/>
    </source>
</evidence>
<evidence type="ECO:0000256" key="10">
    <source>
        <dbReference type="PROSITE-ProRule" id="PRU10141"/>
    </source>
</evidence>
<protein>
    <recommendedName>
        <fullName evidence="2">non-specific serine/threonine protein kinase</fullName>
        <ecNumber evidence="2">2.7.11.1</ecNumber>
    </recommendedName>
</protein>
<keyword evidence="7 10" id="KW-0067">ATP-binding</keyword>
<dbReference type="InterPro" id="IPR011009">
    <property type="entry name" value="Kinase-like_dom_sf"/>
</dbReference>
<dbReference type="Gene3D" id="1.10.510.10">
    <property type="entry name" value="Transferase(Phosphotransferase) domain 1"/>
    <property type="match status" value="1"/>
</dbReference>
<dbReference type="SMART" id="SM00220">
    <property type="entry name" value="S_TKc"/>
    <property type="match status" value="1"/>
</dbReference>
<evidence type="ECO:0000256" key="6">
    <source>
        <dbReference type="ARBA" id="ARBA00022777"/>
    </source>
</evidence>
<dbReference type="InterPro" id="IPR008271">
    <property type="entry name" value="Ser/Thr_kinase_AS"/>
</dbReference>
<evidence type="ECO:0000256" key="3">
    <source>
        <dbReference type="ARBA" id="ARBA00022527"/>
    </source>
</evidence>
<gene>
    <name evidence="13" type="ORF">THRCLA_10709</name>
</gene>
<dbReference type="GO" id="GO:0004674">
    <property type="term" value="F:protein serine/threonine kinase activity"/>
    <property type="evidence" value="ECO:0007669"/>
    <property type="project" value="UniProtKB-KW"/>
</dbReference>
<evidence type="ECO:0000256" key="4">
    <source>
        <dbReference type="ARBA" id="ARBA00022679"/>
    </source>
</evidence>
<name>A0A1V9YI58_9STRA</name>
<keyword evidence="5 10" id="KW-0547">Nucleotide-binding</keyword>
<dbReference type="FunFam" id="3.30.200.20:FF:000097">
    <property type="entry name" value="Probable serine/threonine-protein kinase nek1"/>
    <property type="match status" value="1"/>
</dbReference>
<dbReference type="OrthoDB" id="248923at2759"/>
<dbReference type="PANTHER" id="PTHR44899:SF3">
    <property type="entry name" value="SERINE_THREONINE-PROTEIN KINASE NEK1"/>
    <property type="match status" value="1"/>
</dbReference>
<dbReference type="PROSITE" id="PS50011">
    <property type="entry name" value="PROTEIN_KINASE_DOM"/>
    <property type="match status" value="1"/>
</dbReference>
<evidence type="ECO:0000259" key="12">
    <source>
        <dbReference type="PROSITE" id="PS50011"/>
    </source>
</evidence>
<reference evidence="13 14" key="1">
    <citation type="journal article" date="2014" name="Genome Biol. Evol.">
        <title>The secreted proteins of Achlya hypogyna and Thraustotheca clavata identify the ancestral oomycete secretome and reveal gene acquisitions by horizontal gene transfer.</title>
        <authorList>
            <person name="Misner I."/>
            <person name="Blouin N."/>
            <person name="Leonard G."/>
            <person name="Richards T.A."/>
            <person name="Lane C.E."/>
        </authorList>
    </citation>
    <scope>NUCLEOTIDE SEQUENCE [LARGE SCALE GENOMIC DNA]</scope>
    <source>
        <strain evidence="13 14">ATCC 34112</strain>
    </source>
</reference>
<dbReference type="InterPro" id="IPR001245">
    <property type="entry name" value="Ser-Thr/Tyr_kinase_cat_dom"/>
</dbReference>
<evidence type="ECO:0000256" key="9">
    <source>
        <dbReference type="ARBA" id="ARBA00048679"/>
    </source>
</evidence>
<sequence length="197" mass="22464">MESYVEERCIGRGSYGCAYLVHEVQTGAKYVVKKIPVELMTEKEKQQAFAEVDLLAQLQSPFVVQYKENFIEGTVLHIVMEYCDGGDLAGCIKAQDSENYFDMNCVLDWFVQMACAIKYLHRQRILHRDLKTSNIFLTKENIVKLGDFGIARTLNSTMDQAKTVVGTPYYMSPEVCESKPYSYASDIWSLGCVLYEI</sequence>
<evidence type="ECO:0000256" key="5">
    <source>
        <dbReference type="ARBA" id="ARBA00022741"/>
    </source>
</evidence>
<evidence type="ECO:0000256" key="1">
    <source>
        <dbReference type="ARBA" id="ARBA00010886"/>
    </source>
</evidence>
<dbReference type="PROSITE" id="PS00108">
    <property type="entry name" value="PROTEIN_KINASE_ST"/>
    <property type="match status" value="1"/>
</dbReference>